<sequence length="103" mass="11068">MRLKIQGGSLPIALATNDTQTSVPFTNLTEVGVPKHHEDSSSSVIALMVVVALACAVIVASLATFHCHKRQLHSRKLRRAQTEYETDRSRGVEGQSPGTSLSA</sequence>
<accession>A0AAD7X295</accession>
<feature type="transmembrane region" description="Helical" evidence="8">
    <location>
        <begin position="44"/>
        <end position="65"/>
    </location>
</feature>
<reference evidence="9" key="1">
    <citation type="journal article" date="2023" name="Science">
        <title>Genome structures resolve the early diversification of teleost fishes.</title>
        <authorList>
            <person name="Parey E."/>
            <person name="Louis A."/>
            <person name="Montfort J."/>
            <person name="Bouchez O."/>
            <person name="Roques C."/>
            <person name="Iampietro C."/>
            <person name="Lluch J."/>
            <person name="Castinel A."/>
            <person name="Donnadieu C."/>
            <person name="Desvignes T."/>
            <person name="Floi Bucao C."/>
            <person name="Jouanno E."/>
            <person name="Wen M."/>
            <person name="Mejri S."/>
            <person name="Dirks R."/>
            <person name="Jansen H."/>
            <person name="Henkel C."/>
            <person name="Chen W.J."/>
            <person name="Zahm M."/>
            <person name="Cabau C."/>
            <person name="Klopp C."/>
            <person name="Thompson A.W."/>
            <person name="Robinson-Rechavi M."/>
            <person name="Braasch I."/>
            <person name="Lecointre G."/>
            <person name="Bobe J."/>
            <person name="Postlethwait J.H."/>
            <person name="Berthelot C."/>
            <person name="Roest Crollius H."/>
            <person name="Guiguen Y."/>
        </authorList>
    </citation>
    <scope>NUCLEOTIDE SEQUENCE</scope>
    <source>
        <strain evidence="9">NC1722</strain>
    </source>
</reference>
<feature type="compositionally biased region" description="Basic and acidic residues" evidence="7">
    <location>
        <begin position="80"/>
        <end position="91"/>
    </location>
</feature>
<keyword evidence="4 8" id="KW-1133">Transmembrane helix</keyword>
<evidence type="ECO:0000313" key="10">
    <source>
        <dbReference type="Proteomes" id="UP001221898"/>
    </source>
</evidence>
<organism evidence="9 10">
    <name type="scientific">Aldrovandia affinis</name>
    <dbReference type="NCBI Taxonomy" id="143900"/>
    <lineage>
        <taxon>Eukaryota</taxon>
        <taxon>Metazoa</taxon>
        <taxon>Chordata</taxon>
        <taxon>Craniata</taxon>
        <taxon>Vertebrata</taxon>
        <taxon>Euteleostomi</taxon>
        <taxon>Actinopterygii</taxon>
        <taxon>Neopterygii</taxon>
        <taxon>Teleostei</taxon>
        <taxon>Notacanthiformes</taxon>
        <taxon>Halosauridae</taxon>
        <taxon>Aldrovandia</taxon>
    </lineage>
</organism>
<name>A0AAD7X295_9TELE</name>
<keyword evidence="10" id="KW-1185">Reference proteome</keyword>
<evidence type="ECO:0000256" key="6">
    <source>
        <dbReference type="ARBA" id="ARBA00023180"/>
    </source>
</evidence>
<evidence type="ECO:0000256" key="7">
    <source>
        <dbReference type="SAM" id="MobiDB-lite"/>
    </source>
</evidence>
<keyword evidence="3" id="KW-0732">Signal</keyword>
<protein>
    <submittedName>
        <fullName evidence="9">Uncharacterized protein</fullName>
    </submittedName>
</protein>
<dbReference type="Proteomes" id="UP001221898">
    <property type="component" value="Unassembled WGS sequence"/>
</dbReference>
<keyword evidence="5 8" id="KW-0472">Membrane</keyword>
<dbReference type="PANTHER" id="PTHR31870">
    <property type="entry name" value="SI:DKEY-183I3.9-RELATED"/>
    <property type="match status" value="1"/>
</dbReference>
<evidence type="ECO:0000256" key="3">
    <source>
        <dbReference type="ARBA" id="ARBA00022729"/>
    </source>
</evidence>
<dbReference type="InterPro" id="IPR037670">
    <property type="entry name" value="C11orf87"/>
</dbReference>
<proteinExistence type="predicted"/>
<evidence type="ECO:0000256" key="2">
    <source>
        <dbReference type="ARBA" id="ARBA00022692"/>
    </source>
</evidence>
<evidence type="ECO:0000256" key="4">
    <source>
        <dbReference type="ARBA" id="ARBA00022989"/>
    </source>
</evidence>
<evidence type="ECO:0000256" key="8">
    <source>
        <dbReference type="SAM" id="Phobius"/>
    </source>
</evidence>
<keyword evidence="2 8" id="KW-0812">Transmembrane</keyword>
<dbReference type="PANTHER" id="PTHR31870:SF2">
    <property type="entry name" value="CHROMOSOME 11 OPEN READING FRAME 87"/>
    <property type="match status" value="1"/>
</dbReference>
<feature type="region of interest" description="Disordered" evidence="7">
    <location>
        <begin position="72"/>
        <end position="103"/>
    </location>
</feature>
<dbReference type="GO" id="GO:0016020">
    <property type="term" value="C:membrane"/>
    <property type="evidence" value="ECO:0007669"/>
    <property type="project" value="UniProtKB-SubCell"/>
</dbReference>
<evidence type="ECO:0000256" key="1">
    <source>
        <dbReference type="ARBA" id="ARBA00004479"/>
    </source>
</evidence>
<gene>
    <name evidence="9" type="ORF">AAFF_G00326370</name>
</gene>
<evidence type="ECO:0000313" key="9">
    <source>
        <dbReference type="EMBL" id="KAJ8416759.1"/>
    </source>
</evidence>
<comment type="caution">
    <text evidence="9">The sequence shown here is derived from an EMBL/GenBank/DDBJ whole genome shotgun (WGS) entry which is preliminary data.</text>
</comment>
<evidence type="ECO:0000256" key="5">
    <source>
        <dbReference type="ARBA" id="ARBA00023136"/>
    </source>
</evidence>
<dbReference type="AlphaFoldDB" id="A0AAD7X295"/>
<comment type="subcellular location">
    <subcellularLocation>
        <location evidence="1">Membrane</location>
        <topology evidence="1">Single-pass type I membrane protein</topology>
    </subcellularLocation>
</comment>
<keyword evidence="6" id="KW-0325">Glycoprotein</keyword>
<dbReference type="EMBL" id="JAINUG010000005">
    <property type="protein sequence ID" value="KAJ8416759.1"/>
    <property type="molecule type" value="Genomic_DNA"/>
</dbReference>